<name>A0AAE0HAY3_9PEZI</name>
<evidence type="ECO:0000313" key="1">
    <source>
        <dbReference type="EMBL" id="KAK3292965.1"/>
    </source>
</evidence>
<gene>
    <name evidence="1" type="ORF">B0H64DRAFT_425758</name>
</gene>
<dbReference type="RefSeq" id="XP_062656479.1">
    <property type="nucleotide sequence ID" value="XM_062805701.1"/>
</dbReference>
<dbReference type="GeneID" id="87842649"/>
<dbReference type="Proteomes" id="UP001278766">
    <property type="component" value="Unassembled WGS sequence"/>
</dbReference>
<keyword evidence="2" id="KW-1185">Reference proteome</keyword>
<proteinExistence type="predicted"/>
<protein>
    <submittedName>
        <fullName evidence="1">Uncharacterized protein</fullName>
    </submittedName>
</protein>
<dbReference type="EMBL" id="JAUEPN010000006">
    <property type="protein sequence ID" value="KAK3292965.1"/>
    <property type="molecule type" value="Genomic_DNA"/>
</dbReference>
<accession>A0AAE0HAY3</accession>
<reference evidence="1" key="1">
    <citation type="journal article" date="2023" name="Mol. Phylogenet. Evol.">
        <title>Genome-scale phylogeny and comparative genomics of the fungal order Sordariales.</title>
        <authorList>
            <person name="Hensen N."/>
            <person name="Bonometti L."/>
            <person name="Westerberg I."/>
            <person name="Brannstrom I.O."/>
            <person name="Guillou S."/>
            <person name="Cros-Aarteil S."/>
            <person name="Calhoun S."/>
            <person name="Haridas S."/>
            <person name="Kuo A."/>
            <person name="Mondo S."/>
            <person name="Pangilinan J."/>
            <person name="Riley R."/>
            <person name="LaButti K."/>
            <person name="Andreopoulos B."/>
            <person name="Lipzen A."/>
            <person name="Chen C."/>
            <person name="Yan M."/>
            <person name="Daum C."/>
            <person name="Ng V."/>
            <person name="Clum A."/>
            <person name="Steindorff A."/>
            <person name="Ohm R.A."/>
            <person name="Martin F."/>
            <person name="Silar P."/>
            <person name="Natvig D.O."/>
            <person name="Lalanne C."/>
            <person name="Gautier V."/>
            <person name="Ament-Velasquez S.L."/>
            <person name="Kruys A."/>
            <person name="Hutchinson M.I."/>
            <person name="Powell A.J."/>
            <person name="Barry K."/>
            <person name="Miller A.N."/>
            <person name="Grigoriev I.V."/>
            <person name="Debuchy R."/>
            <person name="Gladieux P."/>
            <person name="Hiltunen Thoren M."/>
            <person name="Johannesson H."/>
        </authorList>
    </citation>
    <scope>NUCLEOTIDE SEQUENCE</scope>
    <source>
        <strain evidence="1">CBS 168.71</strain>
    </source>
</reference>
<sequence>MTRDPERQLAQASGLLSLSPNLRRCIYHYLGVARFDGHPFTHYLDGRKAPPDGGIPIGGNHPDPPPASNFMGLLRSCPHRFVIFYSSQGSLGPLRALSPTSLASLTSLKIVLNESSCHDPTDMWQRAPYCCSDGGDGGSWRGYCARRHGNRHRRPLLDSTPGLDLVSAERVAQATSIMAEWHDIAAYLSPHIGVGRLTLLFEVTWSRQDRGYQVCRPPCHNGNSPDVHHGCRLSRCDPGDDHVEDAAPSPGCFCRRRHAAFSLICNCWCPPTNLFLVGRALRQEAEFVFFSHNRFIVHDFHASQPWTIPSVQRKLGTPDMSSPEKYYPFERYAASEFLRDIVPAGCLAHLRFLELVFPPYVPHGWPRKEHTAPWDWLATVRWIQSRVNAPALTIRLIMADYYMRPPAHRRGTTKTQATDILNGNKFIMHPLRALVMEDGLAGFYMEAVDPQRWNEDTLLRAAQEPGFLDRMRQHMKEIGEEYVRGKDASAVPVTNAKPEPRASTWQLWYELTSDSA</sequence>
<comment type="caution">
    <text evidence="1">The sequence shown here is derived from an EMBL/GenBank/DDBJ whole genome shotgun (WGS) entry which is preliminary data.</text>
</comment>
<dbReference type="AlphaFoldDB" id="A0AAE0HAY3"/>
<organism evidence="1 2">
    <name type="scientific">Chaetomium fimeti</name>
    <dbReference type="NCBI Taxonomy" id="1854472"/>
    <lineage>
        <taxon>Eukaryota</taxon>
        <taxon>Fungi</taxon>
        <taxon>Dikarya</taxon>
        <taxon>Ascomycota</taxon>
        <taxon>Pezizomycotina</taxon>
        <taxon>Sordariomycetes</taxon>
        <taxon>Sordariomycetidae</taxon>
        <taxon>Sordariales</taxon>
        <taxon>Chaetomiaceae</taxon>
        <taxon>Chaetomium</taxon>
    </lineage>
</organism>
<reference evidence="1" key="2">
    <citation type="submission" date="2023-06" db="EMBL/GenBank/DDBJ databases">
        <authorList>
            <consortium name="Lawrence Berkeley National Laboratory"/>
            <person name="Haridas S."/>
            <person name="Hensen N."/>
            <person name="Bonometti L."/>
            <person name="Westerberg I."/>
            <person name="Brannstrom I.O."/>
            <person name="Guillou S."/>
            <person name="Cros-Aarteil S."/>
            <person name="Calhoun S."/>
            <person name="Kuo A."/>
            <person name="Mondo S."/>
            <person name="Pangilinan J."/>
            <person name="Riley R."/>
            <person name="Labutti K."/>
            <person name="Andreopoulos B."/>
            <person name="Lipzen A."/>
            <person name="Chen C."/>
            <person name="Yanf M."/>
            <person name="Daum C."/>
            <person name="Ng V."/>
            <person name="Clum A."/>
            <person name="Steindorff A."/>
            <person name="Ohm R."/>
            <person name="Martin F."/>
            <person name="Silar P."/>
            <person name="Natvig D."/>
            <person name="Lalanne C."/>
            <person name="Gautier V."/>
            <person name="Ament-Velasquez S.L."/>
            <person name="Kruys A."/>
            <person name="Hutchinson M.I."/>
            <person name="Powell A.J."/>
            <person name="Barry K."/>
            <person name="Miller A.N."/>
            <person name="Grigoriev I.V."/>
            <person name="Debuchy R."/>
            <person name="Gladieux P."/>
            <person name="Thoren M.H."/>
            <person name="Johannesson H."/>
        </authorList>
    </citation>
    <scope>NUCLEOTIDE SEQUENCE</scope>
    <source>
        <strain evidence="1">CBS 168.71</strain>
    </source>
</reference>
<evidence type="ECO:0000313" key="2">
    <source>
        <dbReference type="Proteomes" id="UP001278766"/>
    </source>
</evidence>